<comment type="caution">
    <text evidence="3">The sequence shown here is derived from an EMBL/GenBank/DDBJ whole genome shotgun (WGS) entry which is preliminary data.</text>
</comment>
<dbReference type="EMBL" id="RKMG01000044">
    <property type="protein sequence ID" value="RPA55930.1"/>
    <property type="molecule type" value="Genomic_DNA"/>
</dbReference>
<keyword evidence="2" id="KW-0203">Cytokinin biosynthesis</keyword>
<keyword evidence="4" id="KW-1185">Reference proteome</keyword>
<evidence type="ECO:0000256" key="2">
    <source>
        <dbReference type="RuleBase" id="RU363015"/>
    </source>
</evidence>
<reference evidence="3 4" key="1">
    <citation type="submission" date="2018-11" db="EMBL/GenBank/DDBJ databases">
        <title>Aerococcus sp. SJQ22, whole genome shotgun sequence.</title>
        <authorList>
            <person name="Sun L."/>
            <person name="Gao X."/>
            <person name="Chen W."/>
            <person name="Huang K."/>
        </authorList>
    </citation>
    <scope>NUCLEOTIDE SEQUENCE [LARGE SCALE GENOMIC DNA]</scope>
    <source>
        <strain evidence="3 4">SJQ22</strain>
    </source>
</reference>
<dbReference type="NCBIfam" id="TIGR00730">
    <property type="entry name" value="Rossman fold protein, TIGR00730 family"/>
    <property type="match status" value="1"/>
</dbReference>
<dbReference type="EC" id="3.2.2.n1" evidence="2"/>
<dbReference type="PANTHER" id="PTHR31223">
    <property type="entry name" value="LOG FAMILY PROTEIN YJL055W"/>
    <property type="match status" value="1"/>
</dbReference>
<dbReference type="InterPro" id="IPR031100">
    <property type="entry name" value="LOG_fam"/>
</dbReference>
<dbReference type="GO" id="GO:0005829">
    <property type="term" value="C:cytosol"/>
    <property type="evidence" value="ECO:0007669"/>
    <property type="project" value="TreeGrafter"/>
</dbReference>
<name>A0A3N4GBJ8_9LACT</name>
<evidence type="ECO:0000256" key="1">
    <source>
        <dbReference type="ARBA" id="ARBA00006763"/>
    </source>
</evidence>
<dbReference type="PANTHER" id="PTHR31223:SF70">
    <property type="entry name" value="LOG FAMILY PROTEIN YJL055W"/>
    <property type="match status" value="1"/>
</dbReference>
<accession>A0A3N4GBJ8</accession>
<dbReference type="SUPFAM" id="SSF102405">
    <property type="entry name" value="MCP/YpsA-like"/>
    <property type="match status" value="1"/>
</dbReference>
<evidence type="ECO:0000313" key="4">
    <source>
        <dbReference type="Proteomes" id="UP000273977"/>
    </source>
</evidence>
<dbReference type="OrthoDB" id="9801098at2"/>
<proteinExistence type="inferred from homology"/>
<dbReference type="GO" id="GO:0009691">
    <property type="term" value="P:cytokinin biosynthetic process"/>
    <property type="evidence" value="ECO:0007669"/>
    <property type="project" value="UniProtKB-UniRule"/>
</dbReference>
<dbReference type="AlphaFoldDB" id="A0A3N4GBJ8"/>
<gene>
    <name evidence="3" type="ORF">EF384_09080</name>
</gene>
<dbReference type="InterPro" id="IPR005269">
    <property type="entry name" value="LOG"/>
</dbReference>
<evidence type="ECO:0000313" key="3">
    <source>
        <dbReference type="EMBL" id="RPA55930.1"/>
    </source>
</evidence>
<dbReference type="Pfam" id="PF03641">
    <property type="entry name" value="Lysine_decarbox"/>
    <property type="match status" value="1"/>
</dbReference>
<sequence length="189" mass="20731">MAIESVAVYLGSSAGNDPIYQAKAREMGQVLAQAGKTLVYGGSNVGCMASLADGALAAGGKVIGVVPQKLVDNEIQHPNLDQLYVVHGMQERKAKMMALADAFIALPGGPGTMEEWFEVYTWAQVGYLDHPIALLNVNNYYQPLLTYLDHAVAEGFLHQQYRDMVIIDADPQTLLDKIIAYQPDYKKKW</sequence>
<protein>
    <recommendedName>
        <fullName evidence="2">Cytokinin riboside 5'-monophosphate phosphoribohydrolase</fullName>
        <ecNumber evidence="2">3.2.2.n1</ecNumber>
    </recommendedName>
</protein>
<keyword evidence="2" id="KW-0378">Hydrolase</keyword>
<dbReference type="RefSeq" id="WP_123781315.1">
    <property type="nucleotide sequence ID" value="NZ_RKMG01000044.1"/>
</dbReference>
<dbReference type="GO" id="GO:0016799">
    <property type="term" value="F:hydrolase activity, hydrolyzing N-glycosyl compounds"/>
    <property type="evidence" value="ECO:0007669"/>
    <property type="project" value="TreeGrafter"/>
</dbReference>
<comment type="similarity">
    <text evidence="1 2">Belongs to the LOG family.</text>
</comment>
<dbReference type="Proteomes" id="UP000273977">
    <property type="component" value="Unassembled WGS sequence"/>
</dbReference>
<organism evidence="3 4">
    <name type="scientific">Aerococcus agrisoli</name>
    <dbReference type="NCBI Taxonomy" id="2487350"/>
    <lineage>
        <taxon>Bacteria</taxon>
        <taxon>Bacillati</taxon>
        <taxon>Bacillota</taxon>
        <taxon>Bacilli</taxon>
        <taxon>Lactobacillales</taxon>
        <taxon>Aerococcaceae</taxon>
        <taxon>Aerococcus</taxon>
    </lineage>
</organism>
<dbReference type="Gene3D" id="3.40.50.450">
    <property type="match status" value="1"/>
</dbReference>